<dbReference type="InterPro" id="IPR014026">
    <property type="entry name" value="UDP-Glc/GDP-Man_DH_dimer"/>
</dbReference>
<evidence type="ECO:0000259" key="11">
    <source>
        <dbReference type="SMART" id="SM00984"/>
    </source>
</evidence>
<dbReference type="Pfam" id="PF03721">
    <property type="entry name" value="UDPG_MGDP_dh_N"/>
    <property type="match status" value="1"/>
</dbReference>
<evidence type="ECO:0000256" key="9">
    <source>
        <dbReference type="PIRSR" id="PIRSR500133-1"/>
    </source>
</evidence>
<organism evidence="12 13">
    <name type="scientific">Turneriella parva (strain ATCC BAA-1111 / DSM 21527 / NCTC 11395 / H)</name>
    <name type="common">Leptospira parva</name>
    <dbReference type="NCBI Taxonomy" id="869212"/>
    <lineage>
        <taxon>Bacteria</taxon>
        <taxon>Pseudomonadati</taxon>
        <taxon>Spirochaetota</taxon>
        <taxon>Spirochaetia</taxon>
        <taxon>Leptospirales</taxon>
        <taxon>Leptospiraceae</taxon>
        <taxon>Turneriella</taxon>
    </lineage>
</organism>
<evidence type="ECO:0000313" key="13">
    <source>
        <dbReference type="Proteomes" id="UP000006048"/>
    </source>
</evidence>
<keyword evidence="13" id="KW-1185">Reference proteome</keyword>
<keyword evidence="5 10" id="KW-0520">NAD</keyword>
<dbReference type="Proteomes" id="UP000006048">
    <property type="component" value="Chromosome"/>
</dbReference>
<gene>
    <name evidence="12" type="ordered locus">Turpa_0304</name>
</gene>
<dbReference type="FunFam" id="1.20.5.100:FF:000001">
    <property type="entry name" value="UDP-glucose 6-dehydrogenase"/>
    <property type="match status" value="1"/>
</dbReference>
<dbReference type="NCBIfam" id="TIGR03026">
    <property type="entry name" value="NDP-sugDHase"/>
    <property type="match status" value="1"/>
</dbReference>
<keyword evidence="4" id="KW-0560">Oxidoreductase</keyword>
<dbReference type="GO" id="GO:0006024">
    <property type="term" value="P:glycosaminoglycan biosynthetic process"/>
    <property type="evidence" value="ECO:0007669"/>
    <property type="project" value="TreeGrafter"/>
</dbReference>
<feature type="binding site" evidence="10">
    <location>
        <position position="164"/>
    </location>
    <ligand>
        <name>NAD(+)</name>
        <dbReference type="ChEBI" id="CHEBI:57540"/>
    </ligand>
</feature>
<dbReference type="InterPro" id="IPR028356">
    <property type="entry name" value="UDPglc_DH_euk"/>
</dbReference>
<comment type="catalytic activity">
    <reaction evidence="6">
        <text>UDP-alpha-D-glucose + 2 NAD(+) + H2O = UDP-alpha-D-glucuronate + 2 NADH + 3 H(+)</text>
        <dbReference type="Rhea" id="RHEA:23596"/>
        <dbReference type="ChEBI" id="CHEBI:15377"/>
        <dbReference type="ChEBI" id="CHEBI:15378"/>
        <dbReference type="ChEBI" id="CHEBI:57540"/>
        <dbReference type="ChEBI" id="CHEBI:57945"/>
        <dbReference type="ChEBI" id="CHEBI:58052"/>
        <dbReference type="ChEBI" id="CHEBI:58885"/>
        <dbReference type="EC" id="1.1.1.22"/>
    </reaction>
</comment>
<dbReference type="Gene3D" id="3.40.50.720">
    <property type="entry name" value="NAD(P)-binding Rossmann-like Domain"/>
    <property type="match status" value="2"/>
</dbReference>
<evidence type="ECO:0000256" key="5">
    <source>
        <dbReference type="ARBA" id="ARBA00023027"/>
    </source>
</evidence>
<dbReference type="Pfam" id="PF03720">
    <property type="entry name" value="UDPG_MGDP_dh_C"/>
    <property type="match status" value="1"/>
</dbReference>
<feature type="binding site" evidence="10">
    <location>
        <begin position="11"/>
        <end position="16"/>
    </location>
    <ligand>
        <name>NAD(+)</name>
        <dbReference type="ChEBI" id="CHEBI:57540"/>
    </ligand>
</feature>
<comment type="function">
    <text evidence="7">Catalyzes the conversion of UDP-glucose into UDP-glucuronate, one of the precursors of teichuronic acid.</text>
</comment>
<dbReference type="PANTHER" id="PTHR11374">
    <property type="entry name" value="UDP-GLUCOSE DEHYDROGENASE/UDP-MANNAC DEHYDROGENASE"/>
    <property type="match status" value="1"/>
</dbReference>
<dbReference type="EMBL" id="CP002959">
    <property type="protein sequence ID" value="AFM10964.1"/>
    <property type="molecule type" value="Genomic_DNA"/>
</dbReference>
<evidence type="ECO:0000256" key="2">
    <source>
        <dbReference type="ARBA" id="ARBA00006601"/>
    </source>
</evidence>
<dbReference type="SUPFAM" id="SSF52413">
    <property type="entry name" value="UDP-glucose/GDP-mannose dehydrogenase C-terminal domain"/>
    <property type="match status" value="1"/>
</dbReference>
<feature type="binding site" evidence="10">
    <location>
        <position position="36"/>
    </location>
    <ligand>
        <name>NAD(+)</name>
        <dbReference type="ChEBI" id="CHEBI:57540"/>
    </ligand>
</feature>
<comment type="pathway">
    <text evidence="1">Nucleotide-sugar biosynthesis; UDP-alpha-D-glucuronate biosynthesis; UDP-alpha-D-glucuronate from UDP-alpha-D-glucose: step 1/1.</text>
</comment>
<dbReference type="GO" id="GO:0006065">
    <property type="term" value="P:UDP-glucuronate biosynthetic process"/>
    <property type="evidence" value="ECO:0007669"/>
    <property type="project" value="UniProtKB-UniPathway"/>
</dbReference>
<dbReference type="UniPathway" id="UPA00038">
    <property type="reaction ID" value="UER00491"/>
</dbReference>
<dbReference type="InterPro" id="IPR008927">
    <property type="entry name" value="6-PGluconate_DH-like_C_sf"/>
</dbReference>
<dbReference type="SUPFAM" id="SSF51735">
    <property type="entry name" value="NAD(P)-binding Rossmann-fold domains"/>
    <property type="match status" value="1"/>
</dbReference>
<dbReference type="STRING" id="869212.Turpa_0304"/>
<dbReference type="SUPFAM" id="SSF48179">
    <property type="entry name" value="6-phosphogluconate dehydrogenase C-terminal domain-like"/>
    <property type="match status" value="1"/>
</dbReference>
<dbReference type="PANTHER" id="PTHR11374:SF3">
    <property type="entry name" value="UDP-GLUCOSE 6-DEHYDROGENASE"/>
    <property type="match status" value="1"/>
</dbReference>
<dbReference type="EC" id="1.1.1.22" evidence="3"/>
<evidence type="ECO:0000256" key="4">
    <source>
        <dbReference type="ARBA" id="ARBA00023002"/>
    </source>
</evidence>
<evidence type="ECO:0000256" key="3">
    <source>
        <dbReference type="ARBA" id="ARBA00012954"/>
    </source>
</evidence>
<evidence type="ECO:0000256" key="8">
    <source>
        <dbReference type="PIRNR" id="PIRNR000124"/>
    </source>
</evidence>
<dbReference type="Pfam" id="PF00984">
    <property type="entry name" value="UDPG_MGDP_dh"/>
    <property type="match status" value="1"/>
</dbReference>
<dbReference type="InterPro" id="IPR017476">
    <property type="entry name" value="UDP-Glc/GDP-Man"/>
</dbReference>
<dbReference type="KEGG" id="tpx:Turpa_0304"/>
<evidence type="ECO:0000256" key="1">
    <source>
        <dbReference type="ARBA" id="ARBA00004701"/>
    </source>
</evidence>
<dbReference type="AlphaFoldDB" id="I4B107"/>
<feature type="domain" description="UDP-glucose/GDP-mannose dehydrogenase C-terminal" evidence="11">
    <location>
        <begin position="331"/>
        <end position="437"/>
    </location>
</feature>
<name>I4B107_TURPD</name>
<feature type="binding site" evidence="10">
    <location>
        <position position="345"/>
    </location>
    <ligand>
        <name>NAD(+)</name>
        <dbReference type="ChEBI" id="CHEBI:57540"/>
    </ligand>
</feature>
<dbReference type="InterPro" id="IPR036220">
    <property type="entry name" value="UDP-Glc/GDP-Man_DH_C_sf"/>
</dbReference>
<dbReference type="SMART" id="SM00984">
    <property type="entry name" value="UDPG_MGDP_dh_C"/>
    <property type="match status" value="1"/>
</dbReference>
<evidence type="ECO:0000256" key="6">
    <source>
        <dbReference type="ARBA" id="ARBA00047473"/>
    </source>
</evidence>
<dbReference type="PIRSF" id="PIRSF500133">
    <property type="entry name" value="UDPglc_DH_euk"/>
    <property type="match status" value="1"/>
</dbReference>
<sequence>MPTPRKIVCLGAGYVGGPTMAVMASHNPDIQFFVTDQNEARIAAWNTDKLPVFEPGLDEVVRQIRGKNLHFKVITPQLLAEADIVFVCVGTPTKEYGEGKGMAADLQFTELAVRDIEKHCKSGTIIVEKSTVPVKTAEAILNIVNTQDNNKRFEVLSNPEFLAEGTAIKDLQNPDRVLIGHAETEGGRAAAETVKALYTAWVKPERVLLTNVWSSELSKLVANAFLAQRVSSINSISALCEKTNASVKQISRAIGTDARIGSRFIEASVGFGGSCFKKDILNLVYICRQNGLAEVANYWQAVIDMNDYQMRRFVSQVIETQFNSVSGKKIAILGFAFKPDTNDTRESPAIYVCKRLIEEKAKLFIHDPQALDHAKQDLKGIDSTVTYTESIDEAVEGAHAIVILTQWKQYSELDYTAIYAKMKKPAFVFDGRSIVDAQALYKIGYNVMQIGIAPLNHFA</sequence>
<accession>I4B107</accession>
<feature type="binding site" evidence="10">
    <location>
        <begin position="89"/>
        <end position="93"/>
    </location>
    <ligand>
        <name>NAD(+)</name>
        <dbReference type="ChEBI" id="CHEBI:57540"/>
    </ligand>
</feature>
<comment type="similarity">
    <text evidence="2 8">Belongs to the UDP-glucose/GDP-mannose dehydrogenase family.</text>
</comment>
<dbReference type="Gene3D" id="1.20.5.100">
    <property type="entry name" value="Cytochrome c1, transmembrane anchor, C-terminal"/>
    <property type="match status" value="1"/>
</dbReference>
<feature type="binding site" evidence="10">
    <location>
        <begin position="130"/>
        <end position="131"/>
    </location>
    <ligand>
        <name>NAD(+)</name>
        <dbReference type="ChEBI" id="CHEBI:57540"/>
    </ligand>
</feature>
<reference evidence="12 13" key="1">
    <citation type="submission" date="2012-06" db="EMBL/GenBank/DDBJ databases">
        <title>The complete chromosome of genome of Turneriella parva DSM 21527.</title>
        <authorList>
            <consortium name="US DOE Joint Genome Institute (JGI-PGF)"/>
            <person name="Lucas S."/>
            <person name="Han J."/>
            <person name="Lapidus A."/>
            <person name="Bruce D."/>
            <person name="Goodwin L."/>
            <person name="Pitluck S."/>
            <person name="Peters L."/>
            <person name="Kyrpides N."/>
            <person name="Mavromatis K."/>
            <person name="Ivanova N."/>
            <person name="Mikhailova N."/>
            <person name="Chertkov O."/>
            <person name="Detter J.C."/>
            <person name="Tapia R."/>
            <person name="Han C."/>
            <person name="Land M."/>
            <person name="Hauser L."/>
            <person name="Markowitz V."/>
            <person name="Cheng J.-F."/>
            <person name="Hugenholtz P."/>
            <person name="Woyke T."/>
            <person name="Wu D."/>
            <person name="Gronow S."/>
            <person name="Wellnitz S."/>
            <person name="Brambilla E."/>
            <person name="Klenk H.-P."/>
            <person name="Eisen J.A."/>
        </authorList>
    </citation>
    <scope>NUCLEOTIDE SEQUENCE [LARGE SCALE GENOMIC DNA]</scope>
    <source>
        <strain evidence="13">ATCC BAA-1111 / DSM 21527 / NCTC 11395 / H</strain>
    </source>
</reference>
<evidence type="ECO:0000256" key="10">
    <source>
        <dbReference type="PIRSR" id="PIRSR500133-3"/>
    </source>
</evidence>
<evidence type="ECO:0000313" key="12">
    <source>
        <dbReference type="EMBL" id="AFM10964.1"/>
    </source>
</evidence>
<dbReference type="RefSeq" id="WP_014801484.1">
    <property type="nucleotide sequence ID" value="NC_018020.1"/>
</dbReference>
<dbReference type="PIRSF" id="PIRSF000124">
    <property type="entry name" value="UDPglc_GDPman_dh"/>
    <property type="match status" value="1"/>
</dbReference>
<feature type="binding site" evidence="10">
    <location>
        <position position="41"/>
    </location>
    <ligand>
        <name>NAD(+)</name>
        <dbReference type="ChEBI" id="CHEBI:57540"/>
    </ligand>
</feature>
<proteinExistence type="inferred from homology"/>
<evidence type="ECO:0000256" key="7">
    <source>
        <dbReference type="ARBA" id="ARBA00053241"/>
    </source>
</evidence>
<feature type="active site" description="Nucleophile" evidence="9">
    <location>
        <position position="275"/>
    </location>
</feature>
<dbReference type="FunFam" id="3.40.50.720:FF:000193">
    <property type="entry name" value="UDP-glucose 6-dehydrogenase"/>
    <property type="match status" value="1"/>
</dbReference>
<dbReference type="InterPro" id="IPR001732">
    <property type="entry name" value="UDP-Glc/GDP-Man_DH_N"/>
</dbReference>
<dbReference type="GO" id="GO:0051287">
    <property type="term" value="F:NAD binding"/>
    <property type="evidence" value="ECO:0007669"/>
    <property type="project" value="InterPro"/>
</dbReference>
<dbReference type="PATRIC" id="fig|869212.3.peg.267"/>
<dbReference type="HOGENOM" id="CLU_023810_7_0_12"/>
<dbReference type="GO" id="GO:0003979">
    <property type="term" value="F:UDP-glucose 6-dehydrogenase activity"/>
    <property type="evidence" value="ECO:0007669"/>
    <property type="project" value="UniProtKB-EC"/>
</dbReference>
<dbReference type="InterPro" id="IPR014027">
    <property type="entry name" value="UDP-Glc/GDP-Man_DH_C"/>
</dbReference>
<feature type="binding site" evidence="10">
    <location>
        <begin position="275"/>
        <end position="278"/>
    </location>
    <ligand>
        <name>NAD(+)</name>
        <dbReference type="ChEBI" id="CHEBI:57540"/>
    </ligand>
</feature>
<dbReference type="OrthoDB" id="9803238at2"/>
<protein>
    <recommendedName>
        <fullName evidence="3">UDP-glucose 6-dehydrogenase</fullName>
        <ecNumber evidence="3">1.1.1.22</ecNumber>
    </recommendedName>
</protein>
<dbReference type="InterPro" id="IPR036291">
    <property type="entry name" value="NAD(P)-bd_dom_sf"/>
</dbReference>
<dbReference type="FunFam" id="3.40.50.720:FF:000032">
    <property type="entry name" value="UDP-glucose 6-dehydrogenase"/>
    <property type="match status" value="1"/>
</dbReference>